<organism evidence="2 3">
    <name type="scientific">Microbacterium mitrae</name>
    <dbReference type="NCBI Taxonomy" id="664640"/>
    <lineage>
        <taxon>Bacteria</taxon>
        <taxon>Bacillati</taxon>
        <taxon>Actinomycetota</taxon>
        <taxon>Actinomycetes</taxon>
        <taxon>Micrococcales</taxon>
        <taxon>Microbacteriaceae</taxon>
        <taxon>Microbacterium</taxon>
    </lineage>
</organism>
<dbReference type="Proteomes" id="UP000321196">
    <property type="component" value="Unassembled WGS sequence"/>
</dbReference>
<dbReference type="EMBL" id="VRSW01000001">
    <property type="protein sequence ID" value="TXK06416.1"/>
    <property type="molecule type" value="Genomic_DNA"/>
</dbReference>
<protein>
    <recommendedName>
        <fullName evidence="1">Probable 2-phosphosulfolactate phosphatase</fullName>
    </recommendedName>
</protein>
<evidence type="ECO:0000313" key="3">
    <source>
        <dbReference type="Proteomes" id="UP000321196"/>
    </source>
</evidence>
<dbReference type="Pfam" id="PF04029">
    <property type="entry name" value="2-ph_phosp"/>
    <property type="match status" value="1"/>
</dbReference>
<dbReference type="GO" id="GO:0050532">
    <property type="term" value="F:2-phosphosulfolactate phosphatase activity"/>
    <property type="evidence" value="ECO:0007669"/>
    <property type="project" value="InterPro"/>
</dbReference>
<name>A0A5C8HQM1_9MICO</name>
<dbReference type="GO" id="GO:0000287">
    <property type="term" value="F:magnesium ion binding"/>
    <property type="evidence" value="ECO:0007669"/>
    <property type="project" value="InterPro"/>
</dbReference>
<comment type="caution">
    <text evidence="2">The sequence shown here is derived from an EMBL/GenBank/DDBJ whole genome shotgun (WGS) entry which is preliminary data.</text>
</comment>
<dbReference type="InterPro" id="IPR036702">
    <property type="entry name" value="ComB-like_sf"/>
</dbReference>
<dbReference type="Gene3D" id="3.90.1560.10">
    <property type="entry name" value="ComB-like"/>
    <property type="match status" value="1"/>
</dbReference>
<dbReference type="InterPro" id="IPR005238">
    <property type="entry name" value="ComB-like"/>
</dbReference>
<sequence length="213" mass="21898">MSFADQSTYQVRAEWGVAGLARLAPADVVIVVDALRFTTTVTDSVAAGSTVALDERAHDVSLNGAAVAQAAAGTGAIVLAGSLRNARAVANAVMRLQQQRGDRTSIAVIACGERVSRGSDEVRFAVEDQLAAGAVISALSDLGIDHTSPEAAVMGEASRALARACVHLLLASGSGRELVERGLRDEVLNAAARDAVNTVAVLRDGAFHALVLD</sequence>
<proteinExistence type="predicted"/>
<dbReference type="SUPFAM" id="SSF142823">
    <property type="entry name" value="ComB-like"/>
    <property type="match status" value="1"/>
</dbReference>
<accession>A0A5C8HQM1</accession>
<keyword evidence="3" id="KW-1185">Reference proteome</keyword>
<evidence type="ECO:0000313" key="2">
    <source>
        <dbReference type="EMBL" id="TXK06416.1"/>
    </source>
</evidence>
<dbReference type="OrthoDB" id="8588453at2"/>
<dbReference type="AlphaFoldDB" id="A0A5C8HQM1"/>
<gene>
    <name evidence="2" type="ORF">FVP60_05525</name>
</gene>
<evidence type="ECO:0000256" key="1">
    <source>
        <dbReference type="ARBA" id="ARBA00021948"/>
    </source>
</evidence>
<dbReference type="RefSeq" id="WP_147825220.1">
    <property type="nucleotide sequence ID" value="NZ_BAAARG010000001.1"/>
</dbReference>
<reference evidence="2 3" key="1">
    <citation type="submission" date="2019-08" db="EMBL/GenBank/DDBJ databases">
        <authorList>
            <person name="Dong K."/>
        </authorList>
    </citation>
    <scope>NUCLEOTIDE SEQUENCE [LARGE SCALE GENOMIC DNA]</scope>
    <source>
        <strain evidence="2 3">M4-8</strain>
    </source>
</reference>
<keyword evidence="2" id="KW-0378">Hydrolase</keyword>